<dbReference type="AlphaFoldDB" id="A0A1M5U6C2"/>
<keyword evidence="3 6" id="KW-0812">Transmembrane</keyword>
<evidence type="ECO:0000259" key="7">
    <source>
        <dbReference type="Pfam" id="PF09335"/>
    </source>
</evidence>
<dbReference type="GO" id="GO:0005886">
    <property type="term" value="C:plasma membrane"/>
    <property type="evidence" value="ECO:0007669"/>
    <property type="project" value="UniProtKB-SubCell"/>
</dbReference>
<comment type="subcellular location">
    <subcellularLocation>
        <location evidence="1 6">Cell membrane</location>
        <topology evidence="1 6">Multi-pass membrane protein</topology>
    </subcellularLocation>
</comment>
<feature type="domain" description="VTT" evidence="7">
    <location>
        <begin position="79"/>
        <end position="197"/>
    </location>
</feature>
<feature type="transmembrane region" description="Helical" evidence="6">
    <location>
        <begin position="92"/>
        <end position="116"/>
    </location>
</feature>
<dbReference type="RefSeq" id="WP_084666044.1">
    <property type="nucleotide sequence ID" value="NZ_FQXP01000003.1"/>
</dbReference>
<dbReference type="OrthoDB" id="3173541at2"/>
<comment type="similarity">
    <text evidence="6">Belongs to the TVP38/TMEM64 family.</text>
</comment>
<organism evidence="8 9">
    <name type="scientific">Clostridium collagenovorans DSM 3089</name>
    <dbReference type="NCBI Taxonomy" id="1121306"/>
    <lineage>
        <taxon>Bacteria</taxon>
        <taxon>Bacillati</taxon>
        <taxon>Bacillota</taxon>
        <taxon>Clostridia</taxon>
        <taxon>Eubacteriales</taxon>
        <taxon>Clostridiaceae</taxon>
        <taxon>Clostridium</taxon>
    </lineage>
</organism>
<gene>
    <name evidence="8" type="ORF">SAMN02745196_00864</name>
</gene>
<feature type="transmembrane region" description="Helical" evidence="6">
    <location>
        <begin position="177"/>
        <end position="196"/>
    </location>
</feature>
<dbReference type="EMBL" id="FQXP01000003">
    <property type="protein sequence ID" value="SHH58582.1"/>
    <property type="molecule type" value="Genomic_DNA"/>
</dbReference>
<keyword evidence="9" id="KW-1185">Reference proteome</keyword>
<feature type="transmembrane region" description="Helical" evidence="6">
    <location>
        <begin position="208"/>
        <end position="226"/>
    </location>
</feature>
<dbReference type="Proteomes" id="UP000184526">
    <property type="component" value="Unassembled WGS sequence"/>
</dbReference>
<keyword evidence="5 6" id="KW-0472">Membrane</keyword>
<evidence type="ECO:0000256" key="4">
    <source>
        <dbReference type="ARBA" id="ARBA00022989"/>
    </source>
</evidence>
<dbReference type="PANTHER" id="PTHR12677">
    <property type="entry name" value="GOLGI APPARATUS MEMBRANE PROTEIN TVP38-RELATED"/>
    <property type="match status" value="1"/>
</dbReference>
<feature type="transmembrane region" description="Helical" evidence="6">
    <location>
        <begin position="54"/>
        <end position="72"/>
    </location>
</feature>
<evidence type="ECO:0000313" key="9">
    <source>
        <dbReference type="Proteomes" id="UP000184526"/>
    </source>
</evidence>
<keyword evidence="4 6" id="KW-1133">Transmembrane helix</keyword>
<evidence type="ECO:0000256" key="6">
    <source>
        <dbReference type="RuleBase" id="RU366058"/>
    </source>
</evidence>
<evidence type="ECO:0000256" key="2">
    <source>
        <dbReference type="ARBA" id="ARBA00022475"/>
    </source>
</evidence>
<feature type="transmembrane region" description="Helical" evidence="6">
    <location>
        <begin position="14"/>
        <end position="34"/>
    </location>
</feature>
<reference evidence="8 9" key="1">
    <citation type="submission" date="2016-11" db="EMBL/GenBank/DDBJ databases">
        <authorList>
            <person name="Jaros S."/>
            <person name="Januszkiewicz K."/>
            <person name="Wedrychowicz H."/>
        </authorList>
    </citation>
    <scope>NUCLEOTIDE SEQUENCE [LARGE SCALE GENOMIC DNA]</scope>
    <source>
        <strain evidence="8 9">DSM 3089</strain>
    </source>
</reference>
<evidence type="ECO:0000256" key="5">
    <source>
        <dbReference type="ARBA" id="ARBA00023136"/>
    </source>
</evidence>
<dbReference type="Pfam" id="PF09335">
    <property type="entry name" value="VTT_dom"/>
    <property type="match status" value="1"/>
</dbReference>
<keyword evidence="2 6" id="KW-1003">Cell membrane</keyword>
<dbReference type="InterPro" id="IPR032816">
    <property type="entry name" value="VTT_dom"/>
</dbReference>
<proteinExistence type="inferred from homology"/>
<dbReference type="PANTHER" id="PTHR12677:SF59">
    <property type="entry name" value="GOLGI APPARATUS MEMBRANE PROTEIN TVP38-RELATED"/>
    <property type="match status" value="1"/>
</dbReference>
<protein>
    <recommendedName>
        <fullName evidence="6">TVP38/TMEM64 family membrane protein</fullName>
    </recommendedName>
</protein>
<dbReference type="InterPro" id="IPR015414">
    <property type="entry name" value="TMEM64"/>
</dbReference>
<name>A0A1M5U6C2_9CLOT</name>
<sequence length="240" mass="27182">MNNFKDYINRHKTLILSIFSALCLTLLIILFHKYLSKIFMYIFNVDNMTYIKDLLCKTGFMGWIIMVLYNAARVILPFLPAQPFEILSGVMYGSFLGMLNCMLGIILGSLVVFYIVNKFGNNLVLKLIKGEHISKYESIRTSKKIEIISFLIFLLPGTPKDTFTYIAAFTTLGLKKFLLFISIARIPTVLSLTIAGSNIIKGNLITGILIYAVTIILTLLGCLFHNKFLEKHSSKKLQSK</sequence>
<evidence type="ECO:0000256" key="1">
    <source>
        <dbReference type="ARBA" id="ARBA00004651"/>
    </source>
</evidence>
<evidence type="ECO:0000313" key="8">
    <source>
        <dbReference type="EMBL" id="SHH58582.1"/>
    </source>
</evidence>
<accession>A0A1M5U6C2</accession>
<evidence type="ECO:0000256" key="3">
    <source>
        <dbReference type="ARBA" id="ARBA00022692"/>
    </source>
</evidence>